<protein>
    <submittedName>
        <fullName evidence="2">BioD protein</fullName>
        <ecNumber evidence="2">6.3.3.3</ecNumber>
    </submittedName>
</protein>
<evidence type="ECO:0000259" key="1">
    <source>
        <dbReference type="Pfam" id="PF07085"/>
    </source>
</evidence>
<dbReference type="AlphaFoldDB" id="A0A0A7LF81"/>
<keyword evidence="2" id="KW-0436">Ligase</keyword>
<gene>
    <name evidence="2" type="primary">bioD</name>
    <name evidence="2" type="ORF">Mpt1_c02460</name>
</gene>
<accession>A0A0A7LF81</accession>
<dbReference type="Pfam" id="PF07085">
    <property type="entry name" value="DRTGG"/>
    <property type="match status" value="1"/>
</dbReference>
<dbReference type="Gene3D" id="3.40.1390.20">
    <property type="entry name" value="HprK N-terminal domain-like"/>
    <property type="match status" value="1"/>
</dbReference>
<evidence type="ECO:0000313" key="2">
    <source>
        <dbReference type="EMBL" id="AIZ56146.1"/>
    </source>
</evidence>
<dbReference type="PANTHER" id="PTHR43356:SF2">
    <property type="entry name" value="PHOSPHATE ACETYLTRANSFERASE"/>
    <property type="match status" value="1"/>
</dbReference>
<dbReference type="GeneID" id="24817919"/>
<dbReference type="CDD" id="cd03109">
    <property type="entry name" value="DTBS"/>
    <property type="match status" value="1"/>
</dbReference>
<dbReference type="SUPFAM" id="SSF75138">
    <property type="entry name" value="HprK N-terminal domain-like"/>
    <property type="match status" value="1"/>
</dbReference>
<dbReference type="EC" id="6.3.3.3" evidence="2"/>
<dbReference type="InterPro" id="IPR010766">
    <property type="entry name" value="DRTGG"/>
</dbReference>
<sequence>MKNVYLASVGARSGKSAISLGLALNYPGKVGFYKPFRESPIKVDGNTMDEDAWLMAEVLKLKDGKKLSPFTYDLSEPVSMSDIAAVYNDLRKDKDFMIIEGSKDFTYGYAQNLSFMDIAEALDAPVILVATPSSRSVDTVFMFRELCEKRGLDMLGVILNKSSGCPERKFFEGRGINVLGEVPVMPELKTFRVSEISQKIGAKVLAGAKGMERSVENMLVGAMSDQAATGYMRRSRRKAVITGGDRTEIQLAALATDTSCIIVTGGLMPSHMVLSKADDLGVPILMTNEDTLHVAETTERLIARIDPKDKEKIESVKKNVGSGVDLNSVWRS</sequence>
<dbReference type="InterPro" id="IPR027417">
    <property type="entry name" value="P-loop_NTPase"/>
</dbReference>
<name>A0A0A7LF81_9ARCH</name>
<dbReference type="STRING" id="1577791.Mpt1_c02460"/>
<dbReference type="Gene3D" id="3.40.50.300">
    <property type="entry name" value="P-loop containing nucleotide triphosphate hydrolases"/>
    <property type="match status" value="1"/>
</dbReference>
<dbReference type="OrthoDB" id="50320at2157"/>
<dbReference type="InterPro" id="IPR050500">
    <property type="entry name" value="Phos_Acetyltrans/Butyryltrans"/>
</dbReference>
<organism evidence="2 3">
    <name type="scientific">Candidatus Methanoplasma termitum</name>
    <dbReference type="NCBI Taxonomy" id="1577791"/>
    <lineage>
        <taxon>Archaea</taxon>
        <taxon>Methanobacteriati</taxon>
        <taxon>Thermoplasmatota</taxon>
        <taxon>Thermoplasmata</taxon>
        <taxon>Methanomassiliicoccales</taxon>
        <taxon>Methanomassiliicoccaceae</taxon>
        <taxon>Candidatus Methanoplasma</taxon>
    </lineage>
</organism>
<evidence type="ECO:0000313" key="3">
    <source>
        <dbReference type="Proteomes" id="UP000030787"/>
    </source>
</evidence>
<dbReference type="HOGENOM" id="CLU_040984_0_0_2"/>
<feature type="domain" description="DRTGG" evidence="1">
    <location>
        <begin position="195"/>
        <end position="300"/>
    </location>
</feature>
<dbReference type="GO" id="GO:0004141">
    <property type="term" value="F:dethiobiotin synthase activity"/>
    <property type="evidence" value="ECO:0007669"/>
    <property type="project" value="UniProtKB-EC"/>
</dbReference>
<dbReference type="Proteomes" id="UP000030787">
    <property type="component" value="Chromosome"/>
</dbReference>
<dbReference type="EMBL" id="CP010070">
    <property type="protein sequence ID" value="AIZ56146.1"/>
    <property type="molecule type" value="Genomic_DNA"/>
</dbReference>
<dbReference type="InterPro" id="IPR028979">
    <property type="entry name" value="Ser_kin/Pase_Hpr-like_N_sf"/>
</dbReference>
<dbReference type="PANTHER" id="PTHR43356">
    <property type="entry name" value="PHOSPHATE ACETYLTRANSFERASE"/>
    <property type="match status" value="1"/>
</dbReference>
<dbReference type="Pfam" id="PF13500">
    <property type="entry name" value="AAA_26"/>
    <property type="match status" value="1"/>
</dbReference>
<dbReference type="KEGG" id="mear:Mpt1_c02460"/>
<reference evidence="2 3" key="1">
    <citation type="journal article" date="2014" name="Appl. Environ. Microbiol.">
        <title>Comparative Genome Analysis of 'Candidatus Methanoplasma termitum' Indicates a New Mode of Energy Metabolism in the Seventh Order of Methanogens.</title>
        <authorList>
            <person name="Lang K."/>
            <person name="Schuldes J."/>
            <person name="Klingl A."/>
            <person name="Poehlein A."/>
            <person name="Daniel R."/>
            <person name="Brune A."/>
        </authorList>
    </citation>
    <scope>NUCLEOTIDE SEQUENCE [LARGE SCALE GENOMIC DNA]</scope>
    <source>
        <strain evidence="3">Mpt1</strain>
    </source>
</reference>
<dbReference type="RefSeq" id="WP_048111499.1">
    <property type="nucleotide sequence ID" value="NZ_CP010070.1"/>
</dbReference>
<proteinExistence type="predicted"/>
<dbReference type="SUPFAM" id="SSF52540">
    <property type="entry name" value="P-loop containing nucleoside triphosphate hydrolases"/>
    <property type="match status" value="1"/>
</dbReference>
<keyword evidence="3" id="KW-1185">Reference proteome</keyword>